<dbReference type="GO" id="GO:0004523">
    <property type="term" value="F:RNA-DNA hybrid ribonuclease activity"/>
    <property type="evidence" value="ECO:0007669"/>
    <property type="project" value="InterPro"/>
</dbReference>
<dbReference type="AlphaFoldDB" id="A0A6L2M3Q5"/>
<dbReference type="PANTHER" id="PTHR48475:SF2">
    <property type="entry name" value="RIBONUCLEASE H"/>
    <property type="match status" value="1"/>
</dbReference>
<dbReference type="PANTHER" id="PTHR48475">
    <property type="entry name" value="RIBONUCLEASE H"/>
    <property type="match status" value="1"/>
</dbReference>
<dbReference type="InterPro" id="IPR002156">
    <property type="entry name" value="RNaseH_domain"/>
</dbReference>
<dbReference type="SUPFAM" id="SSF53098">
    <property type="entry name" value="Ribonuclease H-like"/>
    <property type="match status" value="1"/>
</dbReference>
<name>A0A6L2M3Q5_TANCI</name>
<evidence type="ECO:0000259" key="1">
    <source>
        <dbReference type="Pfam" id="PF13456"/>
    </source>
</evidence>
<sequence length="245" mass="27884">MMNKILGFYKECLELRPEYLTGVADEGGLIEYEALVAGLRIAQKMKVHALKVKVDSKLVACQLNGEFVASNEGMTNYLTKAKEHTTLLEMFSILNIPQNQNQKADVLSKLALVAFNHLTKEFYQWGLDILKPLLEGPGKPKFIIVAIDYFTKWTDAKPLAKTIDEHSGSAPAHRTMIKKSNGEMPFSLTYRSEAVIPTEIVMPTYRTIQFNETRNEEVMRLNLDLIQERMETAAIRKVIYIKKVE</sequence>
<dbReference type="GO" id="GO:0003964">
    <property type="term" value="F:RNA-directed DNA polymerase activity"/>
    <property type="evidence" value="ECO:0007669"/>
    <property type="project" value="UniProtKB-KW"/>
</dbReference>
<dbReference type="EMBL" id="BKCJ010005787">
    <property type="protein sequence ID" value="GEU68636.1"/>
    <property type="molecule type" value="Genomic_DNA"/>
</dbReference>
<dbReference type="InterPro" id="IPR012337">
    <property type="entry name" value="RNaseH-like_sf"/>
</dbReference>
<feature type="domain" description="RNase H type-1" evidence="1">
    <location>
        <begin position="31"/>
        <end position="110"/>
    </location>
</feature>
<keyword evidence="2" id="KW-0695">RNA-directed DNA polymerase</keyword>
<protein>
    <submittedName>
        <fullName evidence="2">Reverse transcriptase domain-containing protein</fullName>
    </submittedName>
</protein>
<organism evidence="2">
    <name type="scientific">Tanacetum cinerariifolium</name>
    <name type="common">Dalmatian daisy</name>
    <name type="synonym">Chrysanthemum cinerariifolium</name>
    <dbReference type="NCBI Taxonomy" id="118510"/>
    <lineage>
        <taxon>Eukaryota</taxon>
        <taxon>Viridiplantae</taxon>
        <taxon>Streptophyta</taxon>
        <taxon>Embryophyta</taxon>
        <taxon>Tracheophyta</taxon>
        <taxon>Spermatophyta</taxon>
        <taxon>Magnoliopsida</taxon>
        <taxon>eudicotyledons</taxon>
        <taxon>Gunneridae</taxon>
        <taxon>Pentapetalae</taxon>
        <taxon>asterids</taxon>
        <taxon>campanulids</taxon>
        <taxon>Asterales</taxon>
        <taxon>Asteraceae</taxon>
        <taxon>Asteroideae</taxon>
        <taxon>Anthemideae</taxon>
        <taxon>Anthemidinae</taxon>
        <taxon>Tanacetum</taxon>
    </lineage>
</organism>
<reference evidence="2" key="1">
    <citation type="journal article" date="2019" name="Sci. Rep.">
        <title>Draft genome of Tanacetum cinerariifolium, the natural source of mosquito coil.</title>
        <authorList>
            <person name="Yamashiro T."/>
            <person name="Shiraishi A."/>
            <person name="Satake H."/>
            <person name="Nakayama K."/>
        </authorList>
    </citation>
    <scope>NUCLEOTIDE SEQUENCE</scope>
</reference>
<keyword evidence="2" id="KW-0548">Nucleotidyltransferase</keyword>
<dbReference type="Pfam" id="PF13456">
    <property type="entry name" value="RVT_3"/>
    <property type="match status" value="1"/>
</dbReference>
<comment type="caution">
    <text evidence="2">The sequence shown here is derived from an EMBL/GenBank/DDBJ whole genome shotgun (WGS) entry which is preliminary data.</text>
</comment>
<accession>A0A6L2M3Q5</accession>
<evidence type="ECO:0000313" key="2">
    <source>
        <dbReference type="EMBL" id="GEU68636.1"/>
    </source>
</evidence>
<gene>
    <name evidence="2" type="ORF">Tci_040614</name>
</gene>
<proteinExistence type="predicted"/>
<keyword evidence="2" id="KW-0808">Transferase</keyword>
<dbReference type="Gene3D" id="3.30.420.10">
    <property type="entry name" value="Ribonuclease H-like superfamily/Ribonuclease H"/>
    <property type="match status" value="1"/>
</dbReference>
<dbReference type="GO" id="GO:0003676">
    <property type="term" value="F:nucleic acid binding"/>
    <property type="evidence" value="ECO:0007669"/>
    <property type="project" value="InterPro"/>
</dbReference>
<dbReference type="InterPro" id="IPR036397">
    <property type="entry name" value="RNaseH_sf"/>
</dbReference>